<keyword evidence="4" id="KW-0328">Glycosyltransferase</keyword>
<dbReference type="PANTHER" id="PTHR30576:SF0">
    <property type="entry name" value="UNDECAPRENYL-PHOSPHATE N-ACETYLGALACTOSAMINYL 1-PHOSPHATE TRANSFERASE-RELATED"/>
    <property type="match status" value="1"/>
</dbReference>
<dbReference type="Pfam" id="PF02397">
    <property type="entry name" value="Bac_transf"/>
    <property type="match status" value="1"/>
</dbReference>
<dbReference type="GO" id="GO:0016780">
    <property type="term" value="F:phosphotransferase activity, for other substituted phosphate groups"/>
    <property type="evidence" value="ECO:0007669"/>
    <property type="project" value="TreeGrafter"/>
</dbReference>
<evidence type="ECO:0000259" key="3">
    <source>
        <dbReference type="Pfam" id="PF02397"/>
    </source>
</evidence>
<gene>
    <name evidence="4" type="ORF">AVDCRST_MAG45-1344</name>
</gene>
<accession>A0A6J4SQI5</accession>
<dbReference type="InterPro" id="IPR003362">
    <property type="entry name" value="Bact_transf"/>
</dbReference>
<evidence type="ECO:0000256" key="1">
    <source>
        <dbReference type="ARBA" id="ARBA00006464"/>
    </source>
</evidence>
<dbReference type="GO" id="GO:0016757">
    <property type="term" value="F:glycosyltransferase activity"/>
    <property type="evidence" value="ECO:0007669"/>
    <property type="project" value="UniProtKB-KW"/>
</dbReference>
<name>A0A6J4SQI5_9ACTN</name>
<sequence>MPDDRLALPMAQTVVNPVSPVHPPEPLAARYARMAHDGLEPRTVDGVLRVLDVLIALVALVVCSLPMAAIVISLRLDSPRASALYRGRRVGRAGQIFTMVKFRTLRPDAEARLGPFMGTELDRLTEDEMTRLGSFLRVSKLDELPQLWNVLRGDMSIVGPRPIRPIFFEQLSQEIPQYWQRLVVAPGLTGFAQMRIRRDMSWAEKLAHDFEYIADRSVGLYLLVVAETVALILTGPFRRLWVRLRGGG</sequence>
<protein>
    <submittedName>
        <fullName evidence="4">Lipid carrier: UDP-N-acetylgalactosaminyltransferase</fullName>
        <ecNumber evidence="4">2.4.1.-</ecNumber>
    </submittedName>
</protein>
<feature type="transmembrane region" description="Helical" evidence="2">
    <location>
        <begin position="53"/>
        <end position="76"/>
    </location>
</feature>
<evidence type="ECO:0000256" key="2">
    <source>
        <dbReference type="SAM" id="Phobius"/>
    </source>
</evidence>
<reference evidence="4" key="1">
    <citation type="submission" date="2020-02" db="EMBL/GenBank/DDBJ databases">
        <authorList>
            <person name="Meier V. D."/>
        </authorList>
    </citation>
    <scope>NUCLEOTIDE SEQUENCE</scope>
    <source>
        <strain evidence="4">AVDCRST_MAG45</strain>
    </source>
</reference>
<proteinExistence type="inferred from homology"/>
<keyword evidence="2" id="KW-0812">Transmembrane</keyword>
<comment type="similarity">
    <text evidence="1">Belongs to the bacterial sugar transferase family.</text>
</comment>
<feature type="domain" description="Bacterial sugar transferase" evidence="3">
    <location>
        <begin position="49"/>
        <end position="233"/>
    </location>
</feature>
<keyword evidence="2" id="KW-0472">Membrane</keyword>
<dbReference type="EMBL" id="CADCVU010000114">
    <property type="protein sequence ID" value="CAA9501559.1"/>
    <property type="molecule type" value="Genomic_DNA"/>
</dbReference>
<dbReference type="EC" id="2.4.1.-" evidence="4"/>
<dbReference type="PANTHER" id="PTHR30576">
    <property type="entry name" value="COLANIC BIOSYNTHESIS UDP-GLUCOSE LIPID CARRIER TRANSFERASE"/>
    <property type="match status" value="1"/>
</dbReference>
<keyword evidence="4" id="KW-0808">Transferase</keyword>
<evidence type="ECO:0000313" key="4">
    <source>
        <dbReference type="EMBL" id="CAA9501559.1"/>
    </source>
</evidence>
<dbReference type="AlphaFoldDB" id="A0A6J4SQI5"/>
<organism evidence="4">
    <name type="scientific">uncultured Solirubrobacterales bacterium</name>
    <dbReference type="NCBI Taxonomy" id="768556"/>
    <lineage>
        <taxon>Bacteria</taxon>
        <taxon>Bacillati</taxon>
        <taxon>Actinomycetota</taxon>
        <taxon>Thermoleophilia</taxon>
        <taxon>Solirubrobacterales</taxon>
        <taxon>environmental samples</taxon>
    </lineage>
</organism>
<feature type="transmembrane region" description="Helical" evidence="2">
    <location>
        <begin position="218"/>
        <end position="237"/>
    </location>
</feature>
<keyword evidence="2" id="KW-1133">Transmembrane helix</keyword>